<protein>
    <submittedName>
        <fullName evidence="9">A-kinase anchor protein 2</fullName>
    </submittedName>
</protein>
<keyword evidence="10" id="KW-1185">Reference proteome</keyword>
<dbReference type="AlphaFoldDB" id="A0AAW1C109"/>
<comment type="subcellular location">
    <subcellularLocation>
        <location evidence="1">Cell membrane</location>
        <topology evidence="1">Lipid-anchor</topology>
        <orientation evidence="1">Cytoplasmic side</orientation>
    </subcellularLocation>
</comment>
<proteinExistence type="predicted"/>
<feature type="compositionally biased region" description="Low complexity" evidence="7">
    <location>
        <begin position="39"/>
        <end position="49"/>
    </location>
</feature>
<dbReference type="InterPro" id="IPR029304">
    <property type="entry name" value="AKAP2_C"/>
</dbReference>
<evidence type="ECO:0000256" key="4">
    <source>
        <dbReference type="ARBA" id="ARBA00023054"/>
    </source>
</evidence>
<sequence length="129" mass="14428">MQLTLNPVIKSAPPPSTRTASYKTAPGKIEKIKPPPSPTGEGPPSHPSSASDETGGSQRAKNLMQTLMEDYESHKTKRRERMDENSYNYKLLSNKVTSEVLEATRVNRRKSALALRWEAGIYANREENE</sequence>
<evidence type="ECO:0000313" key="10">
    <source>
        <dbReference type="Proteomes" id="UP001474421"/>
    </source>
</evidence>
<keyword evidence="5" id="KW-0472">Membrane</keyword>
<evidence type="ECO:0000256" key="5">
    <source>
        <dbReference type="ARBA" id="ARBA00023136"/>
    </source>
</evidence>
<comment type="caution">
    <text evidence="9">The sequence shown here is derived from an EMBL/GenBank/DDBJ whole genome shotgun (WGS) entry which is preliminary data.</text>
</comment>
<dbReference type="PANTHER" id="PTHR10498:SF10">
    <property type="entry name" value="PALM2 AND AKAP2 FUSION-RELATED"/>
    <property type="match status" value="1"/>
</dbReference>
<keyword evidence="6" id="KW-0449">Lipoprotein</keyword>
<evidence type="ECO:0000256" key="1">
    <source>
        <dbReference type="ARBA" id="ARBA00004342"/>
    </source>
</evidence>
<evidence type="ECO:0000256" key="7">
    <source>
        <dbReference type="SAM" id="MobiDB-lite"/>
    </source>
</evidence>
<evidence type="ECO:0000256" key="6">
    <source>
        <dbReference type="ARBA" id="ARBA00023288"/>
    </source>
</evidence>
<dbReference type="PANTHER" id="PTHR10498">
    <property type="entry name" value="PARALEMMIN-RELATED"/>
    <property type="match status" value="1"/>
</dbReference>
<evidence type="ECO:0000313" key="9">
    <source>
        <dbReference type="EMBL" id="KAK9408067.1"/>
    </source>
</evidence>
<dbReference type="EMBL" id="JAOTOJ010000002">
    <property type="protein sequence ID" value="KAK9408067.1"/>
    <property type="molecule type" value="Genomic_DNA"/>
</dbReference>
<keyword evidence="2" id="KW-1003">Cell membrane</keyword>
<dbReference type="Proteomes" id="UP001474421">
    <property type="component" value="Unassembled WGS sequence"/>
</dbReference>
<organism evidence="9 10">
    <name type="scientific">Crotalus adamanteus</name>
    <name type="common">Eastern diamondback rattlesnake</name>
    <dbReference type="NCBI Taxonomy" id="8729"/>
    <lineage>
        <taxon>Eukaryota</taxon>
        <taxon>Metazoa</taxon>
        <taxon>Chordata</taxon>
        <taxon>Craniata</taxon>
        <taxon>Vertebrata</taxon>
        <taxon>Euteleostomi</taxon>
        <taxon>Lepidosauria</taxon>
        <taxon>Squamata</taxon>
        <taxon>Bifurcata</taxon>
        <taxon>Unidentata</taxon>
        <taxon>Episquamata</taxon>
        <taxon>Toxicofera</taxon>
        <taxon>Serpentes</taxon>
        <taxon>Colubroidea</taxon>
        <taxon>Viperidae</taxon>
        <taxon>Crotalinae</taxon>
        <taxon>Crotalus</taxon>
    </lineage>
</organism>
<feature type="compositionally biased region" description="Polar residues" evidence="7">
    <location>
        <begin position="50"/>
        <end position="65"/>
    </location>
</feature>
<feature type="region of interest" description="Disordered" evidence="7">
    <location>
        <begin position="1"/>
        <end position="82"/>
    </location>
</feature>
<reference evidence="9 10" key="1">
    <citation type="journal article" date="2024" name="Proc. Natl. Acad. Sci. U.S.A.">
        <title>The genetic regulatory architecture and epigenomic basis for age-related changes in rattlesnake venom.</title>
        <authorList>
            <person name="Hogan M.P."/>
            <person name="Holding M.L."/>
            <person name="Nystrom G.S."/>
            <person name="Colston T.J."/>
            <person name="Bartlett D.A."/>
            <person name="Mason A.J."/>
            <person name="Ellsworth S.A."/>
            <person name="Rautsaw R.M."/>
            <person name="Lawrence K.C."/>
            <person name="Strickland J.L."/>
            <person name="He B."/>
            <person name="Fraser P."/>
            <person name="Margres M.J."/>
            <person name="Gilbert D.M."/>
            <person name="Gibbs H.L."/>
            <person name="Parkinson C.L."/>
            <person name="Rokyta D.R."/>
        </authorList>
    </citation>
    <scope>NUCLEOTIDE SEQUENCE [LARGE SCALE GENOMIC DNA]</scope>
    <source>
        <strain evidence="9">DRR0105</strain>
    </source>
</reference>
<name>A0AAW1C109_CROAD</name>
<feature type="domain" description="A-kinase anchor protein 2 C-terminal" evidence="8">
    <location>
        <begin position="45"/>
        <end position="123"/>
    </location>
</feature>
<dbReference type="GO" id="GO:0005886">
    <property type="term" value="C:plasma membrane"/>
    <property type="evidence" value="ECO:0007669"/>
    <property type="project" value="UniProtKB-SubCell"/>
</dbReference>
<keyword evidence="4" id="KW-0175">Coiled coil</keyword>
<gene>
    <name evidence="9" type="ORF">NXF25_006841</name>
</gene>
<evidence type="ECO:0000256" key="2">
    <source>
        <dbReference type="ARBA" id="ARBA00022475"/>
    </source>
</evidence>
<accession>A0AAW1C109</accession>
<keyword evidence="3" id="KW-0597">Phosphoprotein</keyword>
<dbReference type="Pfam" id="PF15304">
    <property type="entry name" value="AKAP2_C"/>
    <property type="match status" value="1"/>
</dbReference>
<evidence type="ECO:0000256" key="3">
    <source>
        <dbReference type="ARBA" id="ARBA00022553"/>
    </source>
</evidence>
<evidence type="ECO:0000259" key="8">
    <source>
        <dbReference type="Pfam" id="PF15304"/>
    </source>
</evidence>